<dbReference type="EnsemblMetazoa" id="SMAR012613-RA">
    <property type="protein sequence ID" value="SMAR012613-PA"/>
    <property type="gene ID" value="SMAR012613"/>
</dbReference>
<dbReference type="AlphaFoldDB" id="T1JFJ9"/>
<reference evidence="1" key="2">
    <citation type="submission" date="2015-02" db="UniProtKB">
        <authorList>
            <consortium name="EnsemblMetazoa"/>
        </authorList>
    </citation>
    <scope>IDENTIFICATION</scope>
</reference>
<name>T1JFJ9_STRMM</name>
<dbReference type="HOGENOM" id="CLU_2457645_0_0_1"/>
<organism evidence="1 2">
    <name type="scientific">Strigamia maritima</name>
    <name type="common">European centipede</name>
    <name type="synonym">Geophilus maritimus</name>
    <dbReference type="NCBI Taxonomy" id="126957"/>
    <lineage>
        <taxon>Eukaryota</taxon>
        <taxon>Metazoa</taxon>
        <taxon>Ecdysozoa</taxon>
        <taxon>Arthropoda</taxon>
        <taxon>Myriapoda</taxon>
        <taxon>Chilopoda</taxon>
        <taxon>Pleurostigmophora</taxon>
        <taxon>Geophilomorpha</taxon>
        <taxon>Linotaeniidae</taxon>
        <taxon>Strigamia</taxon>
    </lineage>
</organism>
<reference evidence="2" key="1">
    <citation type="submission" date="2011-05" db="EMBL/GenBank/DDBJ databases">
        <authorList>
            <person name="Richards S.R."/>
            <person name="Qu J."/>
            <person name="Jiang H."/>
            <person name="Jhangiani S.N."/>
            <person name="Agravi P."/>
            <person name="Goodspeed R."/>
            <person name="Gross S."/>
            <person name="Mandapat C."/>
            <person name="Jackson L."/>
            <person name="Mathew T."/>
            <person name="Pu L."/>
            <person name="Thornton R."/>
            <person name="Saada N."/>
            <person name="Wilczek-Boney K.B."/>
            <person name="Lee S."/>
            <person name="Kovar C."/>
            <person name="Wu Y."/>
            <person name="Scherer S.E."/>
            <person name="Worley K.C."/>
            <person name="Muzny D.M."/>
            <person name="Gibbs R."/>
        </authorList>
    </citation>
    <scope>NUCLEOTIDE SEQUENCE</scope>
    <source>
        <strain evidence="2">Brora</strain>
    </source>
</reference>
<dbReference type="Proteomes" id="UP000014500">
    <property type="component" value="Unassembled WGS sequence"/>
</dbReference>
<proteinExistence type="predicted"/>
<protein>
    <submittedName>
        <fullName evidence="1">Uncharacterized protein</fullName>
    </submittedName>
</protein>
<evidence type="ECO:0000313" key="2">
    <source>
        <dbReference type="Proteomes" id="UP000014500"/>
    </source>
</evidence>
<dbReference type="EMBL" id="JH432170">
    <property type="status" value="NOT_ANNOTATED_CDS"/>
    <property type="molecule type" value="Genomic_DNA"/>
</dbReference>
<evidence type="ECO:0000313" key="1">
    <source>
        <dbReference type="EnsemblMetazoa" id="SMAR012613-PA"/>
    </source>
</evidence>
<accession>T1JFJ9</accession>
<sequence>MAVFHRVASPPSGGAFFIQRWWGGEVSKRLPGSGAWERSCVEECTAQRYGDFLPGDASKREKAHASSAPRFFWFFDFLTENWNWVAAHS</sequence>
<keyword evidence="2" id="KW-1185">Reference proteome</keyword>